<dbReference type="InterPro" id="IPR011701">
    <property type="entry name" value="MFS"/>
</dbReference>
<keyword evidence="4" id="KW-1185">Reference proteome</keyword>
<dbReference type="Gene3D" id="1.20.1250.20">
    <property type="entry name" value="MFS general substrate transporter like domains"/>
    <property type="match status" value="2"/>
</dbReference>
<dbReference type="PROSITE" id="PS50850">
    <property type="entry name" value="MFS"/>
    <property type="match status" value="1"/>
</dbReference>
<keyword evidence="1" id="KW-0812">Transmembrane</keyword>
<dbReference type="RefSeq" id="WP_379706034.1">
    <property type="nucleotide sequence ID" value="NZ_JBHTAT010000001.1"/>
</dbReference>
<dbReference type="InterPro" id="IPR020846">
    <property type="entry name" value="MFS_dom"/>
</dbReference>
<dbReference type="Proteomes" id="UP001596434">
    <property type="component" value="Unassembled WGS sequence"/>
</dbReference>
<feature type="domain" description="Major facilitator superfamily (MFS) profile" evidence="2">
    <location>
        <begin position="12"/>
        <end position="397"/>
    </location>
</feature>
<keyword evidence="1" id="KW-0472">Membrane</keyword>
<feature type="transmembrane region" description="Helical" evidence="1">
    <location>
        <begin position="307"/>
        <end position="325"/>
    </location>
</feature>
<feature type="transmembrane region" description="Helical" evidence="1">
    <location>
        <begin position="281"/>
        <end position="301"/>
    </location>
</feature>
<feature type="transmembrane region" description="Helical" evidence="1">
    <location>
        <begin position="210"/>
        <end position="233"/>
    </location>
</feature>
<name>A0ABD6A1C1_9EURY</name>
<evidence type="ECO:0000259" key="2">
    <source>
        <dbReference type="PROSITE" id="PS50850"/>
    </source>
</evidence>
<evidence type="ECO:0000313" key="4">
    <source>
        <dbReference type="Proteomes" id="UP001596434"/>
    </source>
</evidence>
<gene>
    <name evidence="3" type="ORF">ACFQKE_15715</name>
</gene>
<dbReference type="PANTHER" id="PTHR43129:SF1">
    <property type="entry name" value="FOSMIDOMYCIN RESISTANCE PROTEIN"/>
    <property type="match status" value="1"/>
</dbReference>
<dbReference type="PANTHER" id="PTHR43129">
    <property type="entry name" value="FOSMIDOMYCIN RESISTANCE PROTEIN"/>
    <property type="match status" value="1"/>
</dbReference>
<sequence>MPSSGLDRGVSTVGIVTGGHFLSHFYLLVFPPLFPSLRAQFGTTNAELGVLVAGISAAMLFQVLVGGIVDLVGAKRVFVGGVAITSLGVFLAGTSSSYLGLLAFATVSGVGQSTFHPADYPIVETVSDPDTVGRNFSLHTFGGYLGYAAAPLIVGALENVYGWRTALLIVGSVGVAYAVGAAVALRPVYRTKIDADERRSDGQAASGRDTVLRSGIVVMAAFFVFFSVAGTGVRTFAPLLAIDGFRLTDATGNTALSVFFAVTAVSVLVGGVLADRFDPRYVIAAATATVALSLLLVVGNVTAVRRLTFVASFGLSGGAYGLVFASRDRLVSAHSAAESTGRSFGFVFTLSSLGGLVSPVVLGVVIDVSTVLVAFALIGGFFLLSGAVVLAVGCNRLPVLSRVTLR</sequence>
<dbReference type="SUPFAM" id="SSF103473">
    <property type="entry name" value="MFS general substrate transporter"/>
    <property type="match status" value="1"/>
</dbReference>
<feature type="transmembrane region" description="Helical" evidence="1">
    <location>
        <begin position="372"/>
        <end position="392"/>
    </location>
</feature>
<dbReference type="GeneID" id="96955127"/>
<feature type="transmembrane region" description="Helical" evidence="1">
    <location>
        <begin position="46"/>
        <end position="65"/>
    </location>
</feature>
<feature type="transmembrane region" description="Helical" evidence="1">
    <location>
        <begin position="12"/>
        <end position="34"/>
    </location>
</feature>
<keyword evidence="1" id="KW-1133">Transmembrane helix</keyword>
<dbReference type="AlphaFoldDB" id="A0ABD6A1C1"/>
<reference evidence="3 4" key="1">
    <citation type="journal article" date="2019" name="Int. J. Syst. Evol. Microbiol.">
        <title>The Global Catalogue of Microorganisms (GCM) 10K type strain sequencing project: providing services to taxonomists for standard genome sequencing and annotation.</title>
        <authorList>
            <consortium name="The Broad Institute Genomics Platform"/>
            <consortium name="The Broad Institute Genome Sequencing Center for Infectious Disease"/>
            <person name="Wu L."/>
            <person name="Ma J."/>
        </authorList>
    </citation>
    <scope>NUCLEOTIDE SEQUENCE [LARGE SCALE GENOMIC DNA]</scope>
    <source>
        <strain evidence="3 4">GX21</strain>
    </source>
</reference>
<dbReference type="EMBL" id="JBHTAT010000001">
    <property type="protein sequence ID" value="MFC7256733.1"/>
    <property type="molecule type" value="Genomic_DNA"/>
</dbReference>
<proteinExistence type="predicted"/>
<organism evidence="3 4">
    <name type="scientific">Haloplanus litoreus</name>
    <dbReference type="NCBI Taxonomy" id="767515"/>
    <lineage>
        <taxon>Archaea</taxon>
        <taxon>Methanobacteriati</taxon>
        <taxon>Methanobacteriota</taxon>
        <taxon>Stenosarchaea group</taxon>
        <taxon>Halobacteria</taxon>
        <taxon>Halobacteriales</taxon>
        <taxon>Haloferacaceae</taxon>
        <taxon>Haloplanus</taxon>
    </lineage>
</organism>
<comment type="caution">
    <text evidence="3">The sequence shown here is derived from an EMBL/GenBank/DDBJ whole genome shotgun (WGS) entry which is preliminary data.</text>
</comment>
<accession>A0ABD6A1C1</accession>
<feature type="transmembrane region" description="Helical" evidence="1">
    <location>
        <begin position="77"/>
        <end position="105"/>
    </location>
</feature>
<dbReference type="Pfam" id="PF07690">
    <property type="entry name" value="MFS_1"/>
    <property type="match status" value="1"/>
</dbReference>
<feature type="transmembrane region" description="Helical" evidence="1">
    <location>
        <begin position="166"/>
        <end position="189"/>
    </location>
</feature>
<evidence type="ECO:0000256" key="1">
    <source>
        <dbReference type="SAM" id="Phobius"/>
    </source>
</evidence>
<feature type="transmembrane region" description="Helical" evidence="1">
    <location>
        <begin position="346"/>
        <end position="366"/>
    </location>
</feature>
<protein>
    <submittedName>
        <fullName evidence="3">MFS transporter</fullName>
    </submittedName>
</protein>
<evidence type="ECO:0000313" key="3">
    <source>
        <dbReference type="EMBL" id="MFC7256733.1"/>
    </source>
</evidence>
<feature type="transmembrane region" description="Helical" evidence="1">
    <location>
        <begin position="253"/>
        <end position="274"/>
    </location>
</feature>
<dbReference type="InterPro" id="IPR036259">
    <property type="entry name" value="MFS_trans_sf"/>
</dbReference>